<dbReference type="InterPro" id="IPR003439">
    <property type="entry name" value="ABC_transporter-like_ATP-bd"/>
</dbReference>
<dbReference type="InterPro" id="IPR027417">
    <property type="entry name" value="P-loop_NTPase"/>
</dbReference>
<dbReference type="InterPro" id="IPR022467">
    <property type="entry name" value="ABC_transprt_ATP-bd_su_PQQ"/>
</dbReference>
<dbReference type="NCBIfam" id="TIGR03864">
    <property type="entry name" value="PQQ_ABC_ATP"/>
    <property type="match status" value="1"/>
</dbReference>
<name>A0A6A8AGK6_9HYPH</name>
<protein>
    <submittedName>
        <fullName evidence="6">ATP-binding cassette domain-containing protein</fullName>
    </submittedName>
</protein>
<dbReference type="SUPFAM" id="SSF52540">
    <property type="entry name" value="P-loop containing nucleoside triphosphate hydrolases"/>
    <property type="match status" value="1"/>
</dbReference>
<dbReference type="GO" id="GO:0005524">
    <property type="term" value="F:ATP binding"/>
    <property type="evidence" value="ECO:0007669"/>
    <property type="project" value="UniProtKB-KW"/>
</dbReference>
<feature type="region of interest" description="Disordered" evidence="4">
    <location>
        <begin position="290"/>
        <end position="326"/>
    </location>
</feature>
<evidence type="ECO:0000259" key="5">
    <source>
        <dbReference type="PROSITE" id="PS50893"/>
    </source>
</evidence>
<evidence type="ECO:0000256" key="2">
    <source>
        <dbReference type="ARBA" id="ARBA00022741"/>
    </source>
</evidence>
<evidence type="ECO:0000313" key="7">
    <source>
        <dbReference type="Proteomes" id="UP000435138"/>
    </source>
</evidence>
<proteinExistence type="inferred from homology"/>
<dbReference type="GO" id="GO:0016887">
    <property type="term" value="F:ATP hydrolysis activity"/>
    <property type="evidence" value="ECO:0007669"/>
    <property type="project" value="InterPro"/>
</dbReference>
<keyword evidence="3 6" id="KW-0067">ATP-binding</keyword>
<dbReference type="InterPro" id="IPR003593">
    <property type="entry name" value="AAA+_ATPase"/>
</dbReference>
<sequence>MSDNHISTQKGASALEVTDVSHAYGAKKALAGVSFFIPAGRFTVLLGLNGAGKTTLFSLISRLYDTQDGSIRIFGRDIRRDPSEALRRLGIVFQARTLDLDLSIAQNLTYHAALHGFGRREAMARIIMLLDTVGLADRLHDKAKNLSGGQMRRVEIVRALLHRPSLLLLDEATVGLDVQARADILATIRALVRDDGIGVLWATHLIDEVMEDDDVVILDGGRVLASGAVGDVVRAAGAQDIAGAFGGLVSETGARMVISPLEGGVPGRAEGGHVSKDSIVWGMRRTISQPPLSDALTSAPQRRESERPRPASPSVDLSSPKAGGRQ</sequence>
<feature type="domain" description="ABC transporter" evidence="5">
    <location>
        <begin position="15"/>
        <end position="245"/>
    </location>
</feature>
<evidence type="ECO:0000256" key="4">
    <source>
        <dbReference type="SAM" id="MobiDB-lite"/>
    </source>
</evidence>
<evidence type="ECO:0000313" key="6">
    <source>
        <dbReference type="EMBL" id="MQY49008.1"/>
    </source>
</evidence>
<evidence type="ECO:0000256" key="3">
    <source>
        <dbReference type="ARBA" id="ARBA00022840"/>
    </source>
</evidence>
<dbReference type="PROSITE" id="PS00211">
    <property type="entry name" value="ABC_TRANSPORTER_1"/>
    <property type="match status" value="1"/>
</dbReference>
<dbReference type="PANTHER" id="PTHR43582">
    <property type="entry name" value="LINEARMYCIN RESISTANCE ATP-BINDING PROTEIN LNRL"/>
    <property type="match status" value="1"/>
</dbReference>
<dbReference type="Gene3D" id="3.40.50.300">
    <property type="entry name" value="P-loop containing nucleotide triphosphate hydrolases"/>
    <property type="match status" value="1"/>
</dbReference>
<evidence type="ECO:0000256" key="1">
    <source>
        <dbReference type="ARBA" id="ARBA00005417"/>
    </source>
</evidence>
<dbReference type="PANTHER" id="PTHR43582:SF5">
    <property type="entry name" value="ABC TRANSPORTER"/>
    <property type="match status" value="1"/>
</dbReference>
<dbReference type="InterPro" id="IPR017871">
    <property type="entry name" value="ABC_transporter-like_CS"/>
</dbReference>
<comment type="caution">
    <text evidence="6">The sequence shown here is derived from an EMBL/GenBank/DDBJ whole genome shotgun (WGS) entry which is preliminary data.</text>
</comment>
<keyword evidence="7" id="KW-1185">Reference proteome</keyword>
<organism evidence="6 7">
    <name type="scientific">Endobacterium cereale</name>
    <dbReference type="NCBI Taxonomy" id="2663029"/>
    <lineage>
        <taxon>Bacteria</taxon>
        <taxon>Pseudomonadati</taxon>
        <taxon>Pseudomonadota</taxon>
        <taxon>Alphaproteobacteria</taxon>
        <taxon>Hyphomicrobiales</taxon>
        <taxon>Rhizobiaceae</taxon>
        <taxon>Endobacterium</taxon>
    </lineage>
</organism>
<keyword evidence="2" id="KW-0547">Nucleotide-binding</keyword>
<dbReference type="SMART" id="SM00382">
    <property type="entry name" value="AAA"/>
    <property type="match status" value="1"/>
</dbReference>
<dbReference type="PROSITE" id="PS50893">
    <property type="entry name" value="ABC_TRANSPORTER_2"/>
    <property type="match status" value="1"/>
</dbReference>
<dbReference type="AlphaFoldDB" id="A0A6A8AGK6"/>
<dbReference type="EMBL" id="WIXI01000049">
    <property type="protein sequence ID" value="MQY49008.1"/>
    <property type="molecule type" value="Genomic_DNA"/>
</dbReference>
<gene>
    <name evidence="6" type="ORF">GAO09_23525</name>
</gene>
<comment type="similarity">
    <text evidence="1">Belongs to the ABC transporter superfamily.</text>
</comment>
<dbReference type="Proteomes" id="UP000435138">
    <property type="component" value="Unassembled WGS sequence"/>
</dbReference>
<accession>A0A6A8AGK6</accession>
<reference evidence="6 7" key="1">
    <citation type="submission" date="2019-11" db="EMBL/GenBank/DDBJ databases">
        <title>Genome analysis of Rhizobacterium cereale a novel genus and species isolated from maize roots in North Spain.</title>
        <authorList>
            <person name="Menendez E."/>
            <person name="Flores-Felix J.D."/>
            <person name="Ramirez-Bahena M.-H."/>
            <person name="Igual J.M."/>
            <person name="Garcia-Fraile P."/>
            <person name="Peix A."/>
            <person name="Velazquez E."/>
        </authorList>
    </citation>
    <scope>NUCLEOTIDE SEQUENCE [LARGE SCALE GENOMIC DNA]</scope>
    <source>
        <strain evidence="6 7">RZME27</strain>
    </source>
</reference>
<dbReference type="Pfam" id="PF00005">
    <property type="entry name" value="ABC_tran"/>
    <property type="match status" value="1"/>
</dbReference>